<dbReference type="AlphaFoldDB" id="A0A8X7QPW4"/>
<protein>
    <submittedName>
        <fullName evidence="2">Uncharacterized protein</fullName>
    </submittedName>
</protein>
<dbReference type="PANTHER" id="PTHR12794">
    <property type="entry name" value="GEMIN2"/>
    <property type="match status" value="1"/>
</dbReference>
<dbReference type="EMBL" id="JAAMPC010000013">
    <property type="protein sequence ID" value="KAG2272275.1"/>
    <property type="molecule type" value="Genomic_DNA"/>
</dbReference>
<dbReference type="GO" id="GO:0032797">
    <property type="term" value="C:SMN complex"/>
    <property type="evidence" value="ECO:0007669"/>
    <property type="project" value="TreeGrafter"/>
</dbReference>
<comment type="caution">
    <text evidence="2">The sequence shown here is derived from an EMBL/GenBank/DDBJ whole genome shotgun (WGS) entry which is preliminary data.</text>
</comment>
<reference evidence="2 3" key="1">
    <citation type="submission" date="2020-02" db="EMBL/GenBank/DDBJ databases">
        <authorList>
            <person name="Ma Q."/>
            <person name="Huang Y."/>
            <person name="Song X."/>
            <person name="Pei D."/>
        </authorList>
    </citation>
    <scope>NUCLEOTIDE SEQUENCE [LARGE SCALE GENOMIC DNA]</scope>
    <source>
        <strain evidence="2">Sxm20200214</strain>
        <tissue evidence="2">Leaf</tissue>
    </source>
</reference>
<evidence type="ECO:0000313" key="2">
    <source>
        <dbReference type="EMBL" id="KAG2272275.1"/>
    </source>
</evidence>
<organism evidence="2 3">
    <name type="scientific">Brassica carinata</name>
    <name type="common">Ethiopian mustard</name>
    <name type="synonym">Abyssinian cabbage</name>
    <dbReference type="NCBI Taxonomy" id="52824"/>
    <lineage>
        <taxon>Eukaryota</taxon>
        <taxon>Viridiplantae</taxon>
        <taxon>Streptophyta</taxon>
        <taxon>Embryophyta</taxon>
        <taxon>Tracheophyta</taxon>
        <taxon>Spermatophyta</taxon>
        <taxon>Magnoliopsida</taxon>
        <taxon>eudicotyledons</taxon>
        <taxon>Gunneridae</taxon>
        <taxon>Pentapetalae</taxon>
        <taxon>rosids</taxon>
        <taxon>malvids</taxon>
        <taxon>Brassicales</taxon>
        <taxon>Brassicaceae</taxon>
        <taxon>Brassiceae</taxon>
        <taxon>Brassica</taxon>
    </lineage>
</organism>
<dbReference type="Proteomes" id="UP000886595">
    <property type="component" value="Unassembled WGS sequence"/>
</dbReference>
<dbReference type="GO" id="GO:0000387">
    <property type="term" value="P:spliceosomal snRNP assembly"/>
    <property type="evidence" value="ECO:0007669"/>
    <property type="project" value="TreeGrafter"/>
</dbReference>
<sequence length="198" mass="22497">MVNTLCQSLAVALEAASSEAESHMALVIALAKRNAFTVEAYARLFVKSGLRILELGVVEGDAQKRVLAVQMLNFLMKYLNPKSMSSEVELVLQEMRKHVDDEVYFVRVAVHETLGTAERLIREADGENCKIQFSDGEGDNMESVCFHQRNRSSEFDESVCSMSNHSRRSRRNRKKRRTEALSLNVDVLQLFIYLFGLF</sequence>
<keyword evidence="1" id="KW-0472">Membrane</keyword>
<dbReference type="GO" id="GO:0005634">
    <property type="term" value="C:nucleus"/>
    <property type="evidence" value="ECO:0007669"/>
    <property type="project" value="TreeGrafter"/>
</dbReference>
<name>A0A8X7QPW4_BRACI</name>
<evidence type="ECO:0000256" key="1">
    <source>
        <dbReference type="SAM" id="Phobius"/>
    </source>
</evidence>
<gene>
    <name evidence="2" type="ORF">Bca52824_066830</name>
</gene>
<accession>A0A8X7QPW4</accession>
<dbReference type="OrthoDB" id="611190at2759"/>
<dbReference type="PANTHER" id="PTHR12794:SF8">
    <property type="entry name" value="TOG DOMAIN-CONTAINING PROTEIN"/>
    <property type="match status" value="1"/>
</dbReference>
<feature type="transmembrane region" description="Helical" evidence="1">
    <location>
        <begin position="180"/>
        <end position="197"/>
    </location>
</feature>
<proteinExistence type="predicted"/>
<keyword evidence="3" id="KW-1185">Reference proteome</keyword>
<evidence type="ECO:0000313" key="3">
    <source>
        <dbReference type="Proteomes" id="UP000886595"/>
    </source>
</evidence>
<keyword evidence="1" id="KW-1133">Transmembrane helix</keyword>
<keyword evidence="1" id="KW-0812">Transmembrane</keyword>